<sequence length="263" mass="29430">MDIAHIITSLHPIILFGLVIVFCILCAEGGAIVAQFRVKKGIKEPDAPLGTAVGAMLGLLAFMLGFNFSITASRFADRKELTIRQANAIGTCYLRTSTIPEKQKQEIRKYFRQYVDILLGKGYDETRIEEAVKKLDKLHIQIWRQTASLVQENMDSELRSLFTASVNSVIDIAGERKTVALVFRIPSMLWTSLFLLAGLSMFSIGYQTGTFGHRRILDLPLLAAAFALVIVMIANMDSVAEHRFKVSLKPFSDLEEMMQEEIP</sequence>
<accession>A0ABS1C673</accession>
<reference evidence="2 3" key="1">
    <citation type="submission" date="2020-12" db="EMBL/GenBank/DDBJ databases">
        <title>Bacterial novel species Adhaeribacter sp. BT258 isolated from soil.</title>
        <authorList>
            <person name="Jung H.-Y."/>
        </authorList>
    </citation>
    <scope>NUCLEOTIDE SEQUENCE [LARGE SCALE GENOMIC DNA]</scope>
    <source>
        <strain evidence="2 3">BT258</strain>
    </source>
</reference>
<dbReference type="InterPro" id="IPR025333">
    <property type="entry name" value="DUF4239"/>
</dbReference>
<keyword evidence="1" id="KW-0472">Membrane</keyword>
<protein>
    <recommendedName>
        <fullName evidence="4">DUF4239 domain-containing protein</fullName>
    </recommendedName>
</protein>
<gene>
    <name evidence="2" type="ORF">I5M27_16985</name>
</gene>
<proteinExistence type="predicted"/>
<organism evidence="2 3">
    <name type="scientific">Adhaeribacter terrigena</name>
    <dbReference type="NCBI Taxonomy" id="2793070"/>
    <lineage>
        <taxon>Bacteria</taxon>
        <taxon>Pseudomonadati</taxon>
        <taxon>Bacteroidota</taxon>
        <taxon>Cytophagia</taxon>
        <taxon>Cytophagales</taxon>
        <taxon>Hymenobacteraceae</taxon>
        <taxon>Adhaeribacter</taxon>
    </lineage>
</organism>
<evidence type="ECO:0000313" key="2">
    <source>
        <dbReference type="EMBL" id="MBK0404692.1"/>
    </source>
</evidence>
<dbReference type="RefSeq" id="WP_200507564.1">
    <property type="nucleotide sequence ID" value="NZ_JAEHFX010000011.1"/>
</dbReference>
<keyword evidence="1" id="KW-1133">Transmembrane helix</keyword>
<evidence type="ECO:0008006" key="4">
    <source>
        <dbReference type="Google" id="ProtNLM"/>
    </source>
</evidence>
<name>A0ABS1C673_9BACT</name>
<dbReference type="Proteomes" id="UP000644147">
    <property type="component" value="Unassembled WGS sequence"/>
</dbReference>
<evidence type="ECO:0000256" key="1">
    <source>
        <dbReference type="SAM" id="Phobius"/>
    </source>
</evidence>
<evidence type="ECO:0000313" key="3">
    <source>
        <dbReference type="Proteomes" id="UP000644147"/>
    </source>
</evidence>
<feature type="transmembrane region" description="Helical" evidence="1">
    <location>
        <begin position="48"/>
        <end position="70"/>
    </location>
</feature>
<keyword evidence="1" id="KW-0812">Transmembrane</keyword>
<feature type="transmembrane region" description="Helical" evidence="1">
    <location>
        <begin position="216"/>
        <end position="235"/>
    </location>
</feature>
<feature type="transmembrane region" description="Helical" evidence="1">
    <location>
        <begin position="12"/>
        <end position="36"/>
    </location>
</feature>
<keyword evidence="3" id="KW-1185">Reference proteome</keyword>
<feature type="transmembrane region" description="Helical" evidence="1">
    <location>
        <begin position="181"/>
        <end position="204"/>
    </location>
</feature>
<dbReference type="EMBL" id="JAEHFX010000011">
    <property type="protein sequence ID" value="MBK0404692.1"/>
    <property type="molecule type" value="Genomic_DNA"/>
</dbReference>
<comment type="caution">
    <text evidence="2">The sequence shown here is derived from an EMBL/GenBank/DDBJ whole genome shotgun (WGS) entry which is preliminary data.</text>
</comment>
<dbReference type="Pfam" id="PF14023">
    <property type="entry name" value="Bestrophin-like"/>
    <property type="match status" value="1"/>
</dbReference>